<dbReference type="SUPFAM" id="SSF54909">
    <property type="entry name" value="Dimeric alpha+beta barrel"/>
    <property type="match status" value="1"/>
</dbReference>
<keyword evidence="4" id="KW-0560">Oxidoreductase</keyword>
<comment type="caution">
    <text evidence="9">The sequence shown here is derived from an EMBL/GenBank/DDBJ whole genome shotgun (WGS) entry which is preliminary data.</text>
</comment>
<dbReference type="GO" id="GO:0005829">
    <property type="term" value="C:cytosol"/>
    <property type="evidence" value="ECO:0007669"/>
    <property type="project" value="TreeGrafter"/>
</dbReference>
<keyword evidence="5" id="KW-0408">Iron</keyword>
<sequence>MTHPQAGIFEASSSQFRVLEYKLTADQVVDSLIKKLAIIKKTVTDVELVIGFGPALWQQIDPIKPALQFSQFNTITSPKGHQATASQTDLFIWLHSQNHDAIIEALLFVQQQLEGTATLALACDGFKYRDNRDLTGFVDGSANPQQLAGQHQAALLANDHSHHNGSFIMGQQWVHKLAKFHQLSTHQQEQTFGRTKADSIELEGDAMPADSHVSRTDLKVNDIAQKMYRRSMPYANANQQGLYFLAFCCDLTRYQTLLNSMYGLSDDGLCDRLIDFSDAITGSFWFAPSEELLQTVLSTD</sequence>
<dbReference type="NCBIfam" id="TIGR01413">
    <property type="entry name" value="Dyp_perox_fam"/>
    <property type="match status" value="1"/>
</dbReference>
<dbReference type="InterPro" id="IPR048327">
    <property type="entry name" value="Dyp_perox_N"/>
</dbReference>
<comment type="similarity">
    <text evidence="6">Belongs to the DyP-type peroxidase family.</text>
</comment>
<dbReference type="InterPro" id="IPR006314">
    <property type="entry name" value="Dyp_peroxidase"/>
</dbReference>
<dbReference type="Pfam" id="PF20628">
    <property type="entry name" value="Dyp_perox_C"/>
    <property type="match status" value="1"/>
</dbReference>
<dbReference type="InterPro" id="IPR048328">
    <property type="entry name" value="Dyp_perox_C"/>
</dbReference>
<dbReference type="eggNOG" id="COG2837">
    <property type="taxonomic scope" value="Bacteria"/>
</dbReference>
<dbReference type="GO" id="GO:0020037">
    <property type="term" value="F:heme binding"/>
    <property type="evidence" value="ECO:0007669"/>
    <property type="project" value="InterPro"/>
</dbReference>
<dbReference type="InterPro" id="IPR011008">
    <property type="entry name" value="Dimeric_a/b-barrel"/>
</dbReference>
<gene>
    <name evidence="9" type="ORF">PTD2_15657</name>
</gene>
<evidence type="ECO:0000259" key="8">
    <source>
        <dbReference type="Pfam" id="PF20628"/>
    </source>
</evidence>
<organism evidence="9 10">
    <name type="scientific">Pseudoalteromonas tunicata D2</name>
    <dbReference type="NCBI Taxonomy" id="87626"/>
    <lineage>
        <taxon>Bacteria</taxon>
        <taxon>Pseudomonadati</taxon>
        <taxon>Pseudomonadota</taxon>
        <taxon>Gammaproteobacteria</taxon>
        <taxon>Alteromonadales</taxon>
        <taxon>Pseudoalteromonadaceae</taxon>
        <taxon>Pseudoalteromonas</taxon>
    </lineage>
</organism>
<protein>
    <recommendedName>
        <fullName evidence="11">Melanin biosynthesis protein TyrA</fullName>
    </recommendedName>
</protein>
<dbReference type="Pfam" id="PF04261">
    <property type="entry name" value="Dyp_perox_N"/>
    <property type="match status" value="1"/>
</dbReference>
<dbReference type="AlphaFoldDB" id="A4CD46"/>
<dbReference type="OrthoDB" id="3251355at2"/>
<dbReference type="PROSITE" id="PS51404">
    <property type="entry name" value="DYP_PEROXIDASE"/>
    <property type="match status" value="1"/>
</dbReference>
<dbReference type="EMBL" id="AAOH01000006">
    <property type="protein sequence ID" value="EAR27489.1"/>
    <property type="molecule type" value="Genomic_DNA"/>
</dbReference>
<evidence type="ECO:0000256" key="1">
    <source>
        <dbReference type="ARBA" id="ARBA00001970"/>
    </source>
</evidence>
<proteinExistence type="inferred from homology"/>
<dbReference type="GO" id="GO:0004601">
    <property type="term" value="F:peroxidase activity"/>
    <property type="evidence" value="ECO:0007669"/>
    <property type="project" value="UniProtKB-KW"/>
</dbReference>
<dbReference type="GO" id="GO:0046872">
    <property type="term" value="F:metal ion binding"/>
    <property type="evidence" value="ECO:0007669"/>
    <property type="project" value="UniProtKB-KW"/>
</dbReference>
<evidence type="ECO:0000313" key="10">
    <source>
        <dbReference type="Proteomes" id="UP000006201"/>
    </source>
</evidence>
<keyword evidence="3" id="KW-0479">Metal-binding</keyword>
<dbReference type="STRING" id="87626.PTD2_15657"/>
<reference evidence="9 10" key="1">
    <citation type="submission" date="2006-02" db="EMBL/GenBank/DDBJ databases">
        <authorList>
            <person name="Moran M.A."/>
            <person name="Kjelleberg S."/>
            <person name="Egan S."/>
            <person name="Saunders N."/>
            <person name="Thomas T."/>
            <person name="Ferriera S."/>
            <person name="Johnson J."/>
            <person name="Kravitz S."/>
            <person name="Halpern A."/>
            <person name="Remington K."/>
            <person name="Beeson K."/>
            <person name="Tran B."/>
            <person name="Rogers Y.-H."/>
            <person name="Friedman R."/>
            <person name="Venter J.C."/>
        </authorList>
    </citation>
    <scope>NUCLEOTIDE SEQUENCE [LARGE SCALE GENOMIC DNA]</scope>
    <source>
        <strain evidence="9 10">D2</strain>
    </source>
</reference>
<evidence type="ECO:0000256" key="3">
    <source>
        <dbReference type="ARBA" id="ARBA00022723"/>
    </source>
</evidence>
<evidence type="ECO:0000256" key="4">
    <source>
        <dbReference type="ARBA" id="ARBA00023002"/>
    </source>
</evidence>
<dbReference type="PANTHER" id="PTHR30521">
    <property type="entry name" value="DEFERROCHELATASE/PEROXIDASE"/>
    <property type="match status" value="1"/>
</dbReference>
<keyword evidence="10" id="KW-1185">Reference proteome</keyword>
<dbReference type="RefSeq" id="WP_009838751.1">
    <property type="nucleotide sequence ID" value="NZ_AAOH01000006.1"/>
</dbReference>
<name>A4CD46_9GAMM</name>
<comment type="cofactor">
    <cofactor evidence="1">
        <name>heme b</name>
        <dbReference type="ChEBI" id="CHEBI:60344"/>
    </cofactor>
</comment>
<evidence type="ECO:0008006" key="11">
    <source>
        <dbReference type="Google" id="ProtNLM"/>
    </source>
</evidence>
<dbReference type="Proteomes" id="UP000006201">
    <property type="component" value="Unassembled WGS sequence"/>
</dbReference>
<evidence type="ECO:0000256" key="2">
    <source>
        <dbReference type="ARBA" id="ARBA00022559"/>
    </source>
</evidence>
<evidence type="ECO:0000256" key="6">
    <source>
        <dbReference type="ARBA" id="ARBA00025737"/>
    </source>
</evidence>
<feature type="domain" description="Dyp-type peroxidase N-terminal" evidence="7">
    <location>
        <begin position="45"/>
        <end position="127"/>
    </location>
</feature>
<evidence type="ECO:0000259" key="7">
    <source>
        <dbReference type="Pfam" id="PF04261"/>
    </source>
</evidence>
<feature type="domain" description="Dyp-type peroxidase C-terminal" evidence="8">
    <location>
        <begin position="130"/>
        <end position="290"/>
    </location>
</feature>
<keyword evidence="2" id="KW-0575">Peroxidase</keyword>
<evidence type="ECO:0000256" key="5">
    <source>
        <dbReference type="ARBA" id="ARBA00023004"/>
    </source>
</evidence>
<accession>A4CD46</accession>
<dbReference type="HOGENOM" id="CLU_044178_2_0_6"/>
<evidence type="ECO:0000313" key="9">
    <source>
        <dbReference type="EMBL" id="EAR27489.1"/>
    </source>
</evidence>
<dbReference type="PANTHER" id="PTHR30521:SF0">
    <property type="entry name" value="DYP-TYPE PEROXIDASE FAMILY PROTEIN"/>
    <property type="match status" value="1"/>
</dbReference>